<dbReference type="EMBL" id="JBGBPQ010000015">
    <property type="protein sequence ID" value="KAL1510508.1"/>
    <property type="molecule type" value="Genomic_DNA"/>
</dbReference>
<name>A0AB34IYR4_PRYPA</name>
<reference evidence="2 3" key="1">
    <citation type="journal article" date="2024" name="Science">
        <title>Giant polyketide synthase enzymes in the biosynthesis of giant marine polyether toxins.</title>
        <authorList>
            <person name="Fallon T.R."/>
            <person name="Shende V.V."/>
            <person name="Wierzbicki I.H."/>
            <person name="Pendleton A.L."/>
            <person name="Watervoot N.F."/>
            <person name="Auber R.P."/>
            <person name="Gonzalez D.J."/>
            <person name="Wisecaver J.H."/>
            <person name="Moore B.S."/>
        </authorList>
    </citation>
    <scope>NUCLEOTIDE SEQUENCE [LARGE SCALE GENOMIC DNA]</scope>
    <source>
        <strain evidence="2 3">12B1</strain>
    </source>
</reference>
<feature type="domain" description="Thioredoxin" evidence="1">
    <location>
        <begin position="8"/>
        <end position="108"/>
    </location>
</feature>
<dbReference type="InterPro" id="IPR013766">
    <property type="entry name" value="Thioredoxin_domain"/>
</dbReference>
<keyword evidence="3" id="KW-1185">Reference proteome</keyword>
<dbReference type="InterPro" id="IPR050620">
    <property type="entry name" value="Thioredoxin_H-type-like"/>
</dbReference>
<comment type="caution">
    <text evidence="2">The sequence shown here is derived from an EMBL/GenBank/DDBJ whole genome shotgun (WGS) entry which is preliminary data.</text>
</comment>
<dbReference type="SUPFAM" id="SSF52833">
    <property type="entry name" value="Thioredoxin-like"/>
    <property type="match status" value="1"/>
</dbReference>
<dbReference type="InterPro" id="IPR036249">
    <property type="entry name" value="Thioredoxin-like_sf"/>
</dbReference>
<dbReference type="PANTHER" id="PTHR10438:SF468">
    <property type="entry name" value="THIOREDOXIN-1-RELATED"/>
    <property type="match status" value="1"/>
</dbReference>
<evidence type="ECO:0000313" key="2">
    <source>
        <dbReference type="EMBL" id="KAL1510508.1"/>
    </source>
</evidence>
<dbReference type="Proteomes" id="UP001515480">
    <property type="component" value="Unassembled WGS sequence"/>
</dbReference>
<organism evidence="2 3">
    <name type="scientific">Prymnesium parvum</name>
    <name type="common">Toxic golden alga</name>
    <dbReference type="NCBI Taxonomy" id="97485"/>
    <lineage>
        <taxon>Eukaryota</taxon>
        <taxon>Haptista</taxon>
        <taxon>Haptophyta</taxon>
        <taxon>Prymnesiophyceae</taxon>
        <taxon>Prymnesiales</taxon>
        <taxon>Prymnesiaceae</taxon>
        <taxon>Prymnesium</taxon>
    </lineage>
</organism>
<evidence type="ECO:0000259" key="1">
    <source>
        <dbReference type="Pfam" id="PF00085"/>
    </source>
</evidence>
<gene>
    <name evidence="2" type="ORF">AB1Y20_006812</name>
</gene>
<accession>A0AB34IYR4</accession>
<dbReference type="Pfam" id="PF00085">
    <property type="entry name" value="Thioredoxin"/>
    <property type="match status" value="1"/>
</dbReference>
<proteinExistence type="predicted"/>
<sequence>MALKFMTVVKTNQEYQAAVLRAPPTTLCVVDCYASWCGPCDALSKKINNLFQDMIEFDIKFVQAQVDDIECLAEQDCVEKSKPLYLFIKGGKEIERMCGASAVDLQRIVEKHSTRKPSAE</sequence>
<dbReference type="PROSITE" id="PS00194">
    <property type="entry name" value="THIOREDOXIN_1"/>
    <property type="match status" value="1"/>
</dbReference>
<dbReference type="Gene3D" id="3.40.30.10">
    <property type="entry name" value="Glutaredoxin"/>
    <property type="match status" value="1"/>
</dbReference>
<evidence type="ECO:0000313" key="3">
    <source>
        <dbReference type="Proteomes" id="UP001515480"/>
    </source>
</evidence>
<dbReference type="PANTHER" id="PTHR10438">
    <property type="entry name" value="THIOREDOXIN"/>
    <property type="match status" value="1"/>
</dbReference>
<dbReference type="AlphaFoldDB" id="A0AB34IYR4"/>
<dbReference type="InterPro" id="IPR017937">
    <property type="entry name" value="Thioredoxin_CS"/>
</dbReference>
<protein>
    <recommendedName>
        <fullName evidence="1">Thioredoxin domain-containing protein</fullName>
    </recommendedName>
</protein>